<gene>
    <name evidence="1" type="ORF">GALL_418320</name>
</gene>
<name>A0A1J5PZI7_9ZZZZ</name>
<accession>A0A1J5PZI7</accession>
<comment type="caution">
    <text evidence="1">The sequence shown here is derived from an EMBL/GenBank/DDBJ whole genome shotgun (WGS) entry which is preliminary data.</text>
</comment>
<proteinExistence type="predicted"/>
<dbReference type="EMBL" id="MLJW01001855">
    <property type="protein sequence ID" value="OIQ76482.1"/>
    <property type="molecule type" value="Genomic_DNA"/>
</dbReference>
<evidence type="ECO:0000313" key="1">
    <source>
        <dbReference type="EMBL" id="OIQ76482.1"/>
    </source>
</evidence>
<reference evidence="1" key="1">
    <citation type="submission" date="2016-10" db="EMBL/GenBank/DDBJ databases">
        <title>Sequence of Gallionella enrichment culture.</title>
        <authorList>
            <person name="Poehlein A."/>
            <person name="Muehling M."/>
            <person name="Daniel R."/>
        </authorList>
    </citation>
    <scope>NUCLEOTIDE SEQUENCE</scope>
</reference>
<protein>
    <submittedName>
        <fullName evidence="1">Uncharacterized protein</fullName>
    </submittedName>
</protein>
<dbReference type="AlphaFoldDB" id="A0A1J5PZI7"/>
<sequence>MARHYSPRSFFRHAPNSMLARYFSQNGVLAAHDFSRVSETKIEPLYQAWLSLPDAQRGEMERDFREIDALASEGGVKAIMDEAEWHGENLAETLGELEDLHEKAFWVFLERPKYWPAASAFCRADAISSSQWNECRTVSNAPARVDEVSIRALEKILSNHFFNKEGRGKNCTVEPYRRGKLDYFFAYPEDYVHASIEYEGTTFKRSARHPAFEIIFVYSQDEGKISLYMKGSRDTKKEIRALFADTILGLELGEFVEDDRVYELAPLQASSPPFQFSPDTGIQGVAIKKFRLAINGSKERITLEASPERNPNAIYDLRDKLCKTIPLSQMTITQVGILVTFAPDPATGKTSTRSFDINWPNSCSLKHDGKDAIIRKMLIASGIEPRAR</sequence>
<organism evidence="1">
    <name type="scientific">mine drainage metagenome</name>
    <dbReference type="NCBI Taxonomy" id="410659"/>
    <lineage>
        <taxon>unclassified sequences</taxon>
        <taxon>metagenomes</taxon>
        <taxon>ecological metagenomes</taxon>
    </lineage>
</organism>